<comment type="caution">
    <text evidence="2">The sequence shown here is derived from an EMBL/GenBank/DDBJ whole genome shotgun (WGS) entry which is preliminary data.</text>
</comment>
<dbReference type="AlphaFoldDB" id="A0A8X6PNZ7"/>
<name>A0A8X6PNZ7_NEPPI</name>
<dbReference type="Proteomes" id="UP000887013">
    <property type="component" value="Unassembled WGS sequence"/>
</dbReference>
<keyword evidence="3" id="KW-1185">Reference proteome</keyword>
<gene>
    <name evidence="2" type="ORF">NPIL_531841</name>
</gene>
<dbReference type="EMBL" id="BMAW01072000">
    <property type="protein sequence ID" value="GFT80775.1"/>
    <property type="molecule type" value="Genomic_DNA"/>
</dbReference>
<evidence type="ECO:0000256" key="1">
    <source>
        <dbReference type="SAM" id="MobiDB-lite"/>
    </source>
</evidence>
<feature type="region of interest" description="Disordered" evidence="1">
    <location>
        <begin position="1"/>
        <end position="32"/>
    </location>
</feature>
<organism evidence="2 3">
    <name type="scientific">Nephila pilipes</name>
    <name type="common">Giant wood spider</name>
    <name type="synonym">Nephila maculata</name>
    <dbReference type="NCBI Taxonomy" id="299642"/>
    <lineage>
        <taxon>Eukaryota</taxon>
        <taxon>Metazoa</taxon>
        <taxon>Ecdysozoa</taxon>
        <taxon>Arthropoda</taxon>
        <taxon>Chelicerata</taxon>
        <taxon>Arachnida</taxon>
        <taxon>Araneae</taxon>
        <taxon>Araneomorphae</taxon>
        <taxon>Entelegynae</taxon>
        <taxon>Araneoidea</taxon>
        <taxon>Nephilidae</taxon>
        <taxon>Nephila</taxon>
    </lineage>
</organism>
<evidence type="ECO:0000313" key="3">
    <source>
        <dbReference type="Proteomes" id="UP000887013"/>
    </source>
</evidence>
<sequence length="82" mass="8549">MGVSQGWISATDRASNPKLVTSQKVEPPESCFDEVHPASPPMCVLCSSADQMALPLGSPTPSVQLNICFINGSSVPQKSSSS</sequence>
<evidence type="ECO:0000313" key="2">
    <source>
        <dbReference type="EMBL" id="GFT80775.1"/>
    </source>
</evidence>
<proteinExistence type="predicted"/>
<protein>
    <submittedName>
        <fullName evidence="2">Uncharacterized protein</fullName>
    </submittedName>
</protein>
<reference evidence="2" key="1">
    <citation type="submission" date="2020-08" db="EMBL/GenBank/DDBJ databases">
        <title>Multicomponent nature underlies the extraordinary mechanical properties of spider dragline silk.</title>
        <authorList>
            <person name="Kono N."/>
            <person name="Nakamura H."/>
            <person name="Mori M."/>
            <person name="Yoshida Y."/>
            <person name="Ohtoshi R."/>
            <person name="Malay A.D."/>
            <person name="Moran D.A.P."/>
            <person name="Tomita M."/>
            <person name="Numata K."/>
            <person name="Arakawa K."/>
        </authorList>
    </citation>
    <scope>NUCLEOTIDE SEQUENCE</scope>
</reference>
<accession>A0A8X6PNZ7</accession>
<feature type="compositionally biased region" description="Polar residues" evidence="1">
    <location>
        <begin position="1"/>
        <end position="24"/>
    </location>
</feature>